<evidence type="ECO:0000256" key="2">
    <source>
        <dbReference type="ARBA" id="ARBA00022670"/>
    </source>
</evidence>
<dbReference type="GO" id="GO:0008236">
    <property type="term" value="F:serine-type peptidase activity"/>
    <property type="evidence" value="ECO:0007669"/>
    <property type="project" value="UniProtKB-KW"/>
</dbReference>
<dbReference type="EMBL" id="JAPDPJ010000053">
    <property type="protein sequence ID" value="MCW3788440.1"/>
    <property type="molecule type" value="Genomic_DNA"/>
</dbReference>
<evidence type="ECO:0000256" key="6">
    <source>
        <dbReference type="SAM" id="Phobius"/>
    </source>
</evidence>
<dbReference type="CDD" id="cd06782">
    <property type="entry name" value="cpPDZ_CPP-like"/>
    <property type="match status" value="1"/>
</dbReference>
<dbReference type="SMART" id="SM00228">
    <property type="entry name" value="PDZ"/>
    <property type="match status" value="1"/>
</dbReference>
<dbReference type="GO" id="GO:0004175">
    <property type="term" value="F:endopeptidase activity"/>
    <property type="evidence" value="ECO:0007669"/>
    <property type="project" value="TreeGrafter"/>
</dbReference>
<dbReference type="RefSeq" id="WP_301192000.1">
    <property type="nucleotide sequence ID" value="NZ_JAPDPJ010000053.1"/>
</dbReference>
<keyword evidence="6" id="KW-1133">Transmembrane helix</keyword>
<name>A0AAE3M8C6_9BACT</name>
<evidence type="ECO:0000259" key="7">
    <source>
        <dbReference type="PROSITE" id="PS50106"/>
    </source>
</evidence>
<evidence type="ECO:0000313" key="9">
    <source>
        <dbReference type="Proteomes" id="UP001209229"/>
    </source>
</evidence>
<feature type="domain" description="PDZ" evidence="7">
    <location>
        <begin position="106"/>
        <end position="164"/>
    </location>
</feature>
<dbReference type="GO" id="GO:0006508">
    <property type="term" value="P:proteolysis"/>
    <property type="evidence" value="ECO:0007669"/>
    <property type="project" value="UniProtKB-KW"/>
</dbReference>
<dbReference type="GO" id="GO:0007165">
    <property type="term" value="P:signal transduction"/>
    <property type="evidence" value="ECO:0007669"/>
    <property type="project" value="TreeGrafter"/>
</dbReference>
<dbReference type="CDD" id="cd07560">
    <property type="entry name" value="Peptidase_S41_CPP"/>
    <property type="match status" value="1"/>
</dbReference>
<dbReference type="InterPro" id="IPR036034">
    <property type="entry name" value="PDZ_sf"/>
</dbReference>
<keyword evidence="2 5" id="KW-0645">Protease</keyword>
<dbReference type="InterPro" id="IPR005151">
    <property type="entry name" value="Tail-specific_protease"/>
</dbReference>
<evidence type="ECO:0000256" key="5">
    <source>
        <dbReference type="RuleBase" id="RU004404"/>
    </source>
</evidence>
<dbReference type="Pfam" id="PF03572">
    <property type="entry name" value="Peptidase_S41"/>
    <property type="match status" value="1"/>
</dbReference>
<dbReference type="InterPro" id="IPR029045">
    <property type="entry name" value="ClpP/crotonase-like_dom_sf"/>
</dbReference>
<reference evidence="8" key="1">
    <citation type="submission" date="2022-10" db="EMBL/GenBank/DDBJ databases">
        <authorList>
            <person name="Yu W.X."/>
        </authorList>
    </citation>
    <scope>NUCLEOTIDE SEQUENCE</scope>
    <source>
        <strain evidence="8">AAT</strain>
    </source>
</reference>
<evidence type="ECO:0000256" key="4">
    <source>
        <dbReference type="ARBA" id="ARBA00022825"/>
    </source>
</evidence>
<dbReference type="Gene3D" id="2.30.42.10">
    <property type="match status" value="1"/>
</dbReference>
<comment type="caution">
    <text evidence="8">The sequence shown here is derived from an EMBL/GenBank/DDBJ whole genome shotgun (WGS) entry which is preliminary data.</text>
</comment>
<dbReference type="PANTHER" id="PTHR32060:SF30">
    <property type="entry name" value="CARBOXY-TERMINAL PROCESSING PROTEASE CTPA"/>
    <property type="match status" value="1"/>
</dbReference>
<dbReference type="InterPro" id="IPR001478">
    <property type="entry name" value="PDZ"/>
</dbReference>
<gene>
    <name evidence="8" type="ORF">OM075_18370</name>
</gene>
<keyword evidence="9" id="KW-1185">Reference proteome</keyword>
<dbReference type="Gene3D" id="3.90.226.10">
    <property type="entry name" value="2-enoyl-CoA Hydratase, Chain A, domain 1"/>
    <property type="match status" value="1"/>
</dbReference>
<organism evidence="8 9">
    <name type="scientific">Plebeiibacterium sediminum</name>
    <dbReference type="NCBI Taxonomy" id="2992112"/>
    <lineage>
        <taxon>Bacteria</taxon>
        <taxon>Pseudomonadati</taxon>
        <taxon>Bacteroidota</taxon>
        <taxon>Bacteroidia</taxon>
        <taxon>Marinilabiliales</taxon>
        <taxon>Marinilabiliaceae</taxon>
        <taxon>Plebeiibacterium</taxon>
    </lineage>
</organism>
<evidence type="ECO:0000256" key="1">
    <source>
        <dbReference type="ARBA" id="ARBA00009179"/>
    </source>
</evidence>
<keyword evidence="6" id="KW-0812">Transmembrane</keyword>
<keyword evidence="4 5" id="KW-0720">Serine protease</keyword>
<protein>
    <submittedName>
        <fullName evidence="8">S41 family peptidase</fullName>
    </submittedName>
</protein>
<dbReference type="Pfam" id="PF13180">
    <property type="entry name" value="PDZ_2"/>
    <property type="match status" value="1"/>
</dbReference>
<keyword evidence="6" id="KW-0472">Membrane</keyword>
<evidence type="ECO:0000256" key="3">
    <source>
        <dbReference type="ARBA" id="ARBA00022801"/>
    </source>
</evidence>
<dbReference type="SUPFAM" id="SSF50156">
    <property type="entry name" value="PDZ domain-like"/>
    <property type="match status" value="1"/>
</dbReference>
<dbReference type="SMART" id="SM00245">
    <property type="entry name" value="TSPc"/>
    <property type="match status" value="1"/>
</dbReference>
<keyword evidence="3 5" id="KW-0378">Hydrolase</keyword>
<feature type="transmembrane region" description="Helical" evidence="6">
    <location>
        <begin position="12"/>
        <end position="31"/>
    </location>
</feature>
<dbReference type="Gene3D" id="3.30.750.44">
    <property type="match status" value="1"/>
</dbReference>
<dbReference type="PANTHER" id="PTHR32060">
    <property type="entry name" value="TAIL-SPECIFIC PROTEASE"/>
    <property type="match status" value="1"/>
</dbReference>
<dbReference type="SUPFAM" id="SSF52096">
    <property type="entry name" value="ClpP/crotonase"/>
    <property type="match status" value="1"/>
</dbReference>
<accession>A0AAE3M8C6</accession>
<dbReference type="GO" id="GO:0030288">
    <property type="term" value="C:outer membrane-bounded periplasmic space"/>
    <property type="evidence" value="ECO:0007669"/>
    <property type="project" value="TreeGrafter"/>
</dbReference>
<dbReference type="PROSITE" id="PS50106">
    <property type="entry name" value="PDZ"/>
    <property type="match status" value="1"/>
</dbReference>
<dbReference type="NCBIfam" id="TIGR00225">
    <property type="entry name" value="prc"/>
    <property type="match status" value="1"/>
</dbReference>
<proteinExistence type="inferred from homology"/>
<dbReference type="Proteomes" id="UP001209229">
    <property type="component" value="Unassembled WGS sequence"/>
</dbReference>
<dbReference type="AlphaFoldDB" id="A0AAE3M8C6"/>
<dbReference type="InterPro" id="IPR004447">
    <property type="entry name" value="Peptidase_S41A"/>
</dbReference>
<sequence>MSYNNSKKQILQPLIFSIILIAGIYIGYAVLPGKIGNNKSLVIYPQTNKIDAILNLINEEYVDTVDTKKMQEEMIPELLKKLDPHTVYIPAKDLQNVNEELSSNFGGIGVQFSIQKDTVMVVAVVSGGPSEKVGVLPGDRIVSVNDSVIAGNGIQNSVVLKLLRGEMGTNVNIGVIRRNLKEPLKFDITRGKIPIESVDVSYMINDEIGYIKVSRFAMNTYAEFLTALAKLKAQSCKKLIVDFRGNSGGYLDVAINLCNEFLHDKDMIVYTEGKANPRQEVHANGKGTCQDTEVAVLIDEFSASASEIFAGAIQDNDRGIIMGRRSFGKGLVQNQIPLPDGSALRLTIARYYTPAGRCIQKPYDNGIEEYYKDIVERYQHGEFFNQDSIDVNDSLQYQTKKGRVVYGGGGIMPDIFVPRDTTDLTTYYYKVREGGLIYRFALEYTDNNRAKIEGFKTVGEIKSYLEKNPVLDQFIKFATKEGVKMNRKEFNISKNIIDVELKAYIARNIMDNEGFYPIIGEIDELLDVAVNKLSE</sequence>
<comment type="similarity">
    <text evidence="1 5">Belongs to the peptidase S41A family.</text>
</comment>
<evidence type="ECO:0000313" key="8">
    <source>
        <dbReference type="EMBL" id="MCW3788440.1"/>
    </source>
</evidence>